<evidence type="ECO:0000313" key="3">
    <source>
        <dbReference type="Proteomes" id="UP000226079"/>
    </source>
</evidence>
<comment type="caution">
    <text evidence="2">The sequence shown here is derived from an EMBL/GenBank/DDBJ whole genome shotgun (WGS) entry which is preliminary data.</text>
</comment>
<dbReference type="Pfam" id="PF24875">
    <property type="entry name" value="DUF7736"/>
    <property type="match status" value="1"/>
</dbReference>
<evidence type="ECO:0000313" key="2">
    <source>
        <dbReference type="EMBL" id="PFG17240.1"/>
    </source>
</evidence>
<feature type="domain" description="DUF7736" evidence="1">
    <location>
        <begin position="7"/>
        <end position="66"/>
    </location>
</feature>
<name>A0A2A9CUE0_9ACTN</name>
<sequence length="126" mass="14288">MSETKTFHVGDILSITTGKLVSPDHIGGVYNILGWLVNEDLMTHQLPRVSRECEGFLREQFPDLPTEAPEFDGKESVFAWLDQVVAEHGETREVPRMPQIDHTHIDPLQELHLLKPDAEIIPIVLD</sequence>
<gene>
    <name evidence="2" type="ORF">ATK74_1803</name>
</gene>
<organism evidence="2 3">
    <name type="scientific">Propionicimonas paludicola</name>
    <dbReference type="NCBI Taxonomy" id="185243"/>
    <lineage>
        <taxon>Bacteria</taxon>
        <taxon>Bacillati</taxon>
        <taxon>Actinomycetota</taxon>
        <taxon>Actinomycetes</taxon>
        <taxon>Propionibacteriales</taxon>
        <taxon>Nocardioidaceae</taxon>
        <taxon>Propionicimonas</taxon>
    </lineage>
</organism>
<keyword evidence="3" id="KW-1185">Reference proteome</keyword>
<reference evidence="2 3" key="1">
    <citation type="submission" date="2017-10" db="EMBL/GenBank/DDBJ databases">
        <title>Sequencing the genomes of 1000 actinobacteria strains.</title>
        <authorList>
            <person name="Klenk H.-P."/>
        </authorList>
    </citation>
    <scope>NUCLEOTIDE SEQUENCE [LARGE SCALE GENOMIC DNA]</scope>
    <source>
        <strain evidence="2 3">DSM 15597</strain>
    </source>
</reference>
<dbReference type="AlphaFoldDB" id="A0A2A9CUE0"/>
<dbReference type="RefSeq" id="WP_098460685.1">
    <property type="nucleotide sequence ID" value="NZ_PDJC01000001.1"/>
</dbReference>
<dbReference type="Proteomes" id="UP000226079">
    <property type="component" value="Unassembled WGS sequence"/>
</dbReference>
<dbReference type="EMBL" id="PDJC01000001">
    <property type="protein sequence ID" value="PFG17240.1"/>
    <property type="molecule type" value="Genomic_DNA"/>
</dbReference>
<protein>
    <recommendedName>
        <fullName evidence="1">DUF7736 domain-containing protein</fullName>
    </recommendedName>
</protein>
<dbReference type="OrthoDB" id="4762874at2"/>
<dbReference type="InterPro" id="IPR056638">
    <property type="entry name" value="DUF7736"/>
</dbReference>
<evidence type="ECO:0000259" key="1">
    <source>
        <dbReference type="Pfam" id="PF24875"/>
    </source>
</evidence>
<proteinExistence type="predicted"/>
<accession>A0A2A9CUE0</accession>